<gene>
    <name evidence="7" type="ORF">GJB61_12635</name>
</gene>
<evidence type="ECO:0000256" key="2">
    <source>
        <dbReference type="ARBA" id="ARBA00022840"/>
    </source>
</evidence>
<dbReference type="InterPro" id="IPR009057">
    <property type="entry name" value="Homeodomain-like_sf"/>
</dbReference>
<evidence type="ECO:0000313" key="8">
    <source>
        <dbReference type="Proteomes" id="UP000463051"/>
    </source>
</evidence>
<dbReference type="PANTHER" id="PTHR32071">
    <property type="entry name" value="TRANSCRIPTIONAL REGULATORY PROTEIN"/>
    <property type="match status" value="1"/>
</dbReference>
<evidence type="ECO:0000256" key="4">
    <source>
        <dbReference type="ARBA" id="ARBA00023163"/>
    </source>
</evidence>
<organism evidence="7 8">
    <name type="scientific">Paenibacillus monticola</name>
    <dbReference type="NCBI Taxonomy" id="2666075"/>
    <lineage>
        <taxon>Bacteria</taxon>
        <taxon>Bacillati</taxon>
        <taxon>Bacillota</taxon>
        <taxon>Bacilli</taxon>
        <taxon>Bacillales</taxon>
        <taxon>Paenibacillaceae</taxon>
        <taxon>Paenibacillus</taxon>
    </lineage>
</organism>
<keyword evidence="3" id="KW-0805">Transcription regulation</keyword>
<proteinExistence type="predicted"/>
<dbReference type="InterPro" id="IPR027417">
    <property type="entry name" value="P-loop_NTPase"/>
</dbReference>
<protein>
    <submittedName>
        <fullName evidence="7">AAA family ATPase</fullName>
    </submittedName>
</protein>
<dbReference type="Gene3D" id="3.30.450.20">
    <property type="entry name" value="PAS domain"/>
    <property type="match status" value="1"/>
</dbReference>
<name>A0A7X2H589_9BACL</name>
<dbReference type="Gene3D" id="1.10.8.60">
    <property type="match status" value="1"/>
</dbReference>
<dbReference type="Pfam" id="PF02954">
    <property type="entry name" value="HTH_8"/>
    <property type="match status" value="1"/>
</dbReference>
<dbReference type="PROSITE" id="PS50112">
    <property type="entry name" value="PAS"/>
    <property type="match status" value="1"/>
</dbReference>
<evidence type="ECO:0000259" key="5">
    <source>
        <dbReference type="PROSITE" id="PS50045"/>
    </source>
</evidence>
<dbReference type="InterPro" id="IPR025662">
    <property type="entry name" value="Sigma_54_int_dom_ATP-bd_1"/>
</dbReference>
<dbReference type="SMART" id="SM00382">
    <property type="entry name" value="AAA"/>
    <property type="match status" value="1"/>
</dbReference>
<dbReference type="SUPFAM" id="SSF46689">
    <property type="entry name" value="Homeodomain-like"/>
    <property type="match status" value="1"/>
</dbReference>
<sequence>MKYNCIGLINLTKRNKKSGKRSIDEIIEEMPSTLFVTDPNGNILISNEFTALTIGVQLEELLKANVQDLVKAGYYSHSITMEAIQSKQKVSKNIDTSRGFHVFSTAIPILDKDGEVQLVVTTSNEFKQEHTYFEANVPVTQQINKQLGEAGAGKGKGIVAESLAMKQIIKVCNQIASYDSKVLLYGESGTGKEVIAKYIHLKSEKWKGPFIAINCAAIAPAVFEYELFGYEKGAFEGQAEVKAGMIEIANDGVLFLDEIADLPLEMQAKLLRVLENNEVRRVGGISNIPINCRVISATNRDLWSLVKKGLFREDLYYRINVIPIHIPPLRNRKLDLVGLISSFIASFNQMYGKKYVLSAEEFDKMLSQPWHGNARELRNYVERLVVTEYMGTSQEEEDDVADWFTIDHFIEKNKDQLSALKDFTAIAEGRYIKKVLKDCYGNGTEAAKKLSVDRSVIYRKLKKMEEVLDSKTL</sequence>
<dbReference type="InterPro" id="IPR058031">
    <property type="entry name" value="AAA_lid_NorR"/>
</dbReference>
<dbReference type="InterPro" id="IPR035965">
    <property type="entry name" value="PAS-like_dom_sf"/>
</dbReference>
<evidence type="ECO:0000259" key="6">
    <source>
        <dbReference type="PROSITE" id="PS50112"/>
    </source>
</evidence>
<accession>A0A7X2H589</accession>
<dbReference type="Pfam" id="PF25601">
    <property type="entry name" value="AAA_lid_14"/>
    <property type="match status" value="1"/>
</dbReference>
<keyword evidence="2" id="KW-0067">ATP-binding</keyword>
<dbReference type="FunFam" id="3.40.50.300:FF:000006">
    <property type="entry name" value="DNA-binding transcriptional regulator NtrC"/>
    <property type="match status" value="1"/>
</dbReference>
<dbReference type="SUPFAM" id="SSF52540">
    <property type="entry name" value="P-loop containing nucleoside triphosphate hydrolases"/>
    <property type="match status" value="1"/>
</dbReference>
<dbReference type="GO" id="GO:0006355">
    <property type="term" value="P:regulation of DNA-templated transcription"/>
    <property type="evidence" value="ECO:0007669"/>
    <property type="project" value="InterPro"/>
</dbReference>
<comment type="caution">
    <text evidence="7">The sequence shown here is derived from an EMBL/GenBank/DDBJ whole genome shotgun (WGS) entry which is preliminary data.</text>
</comment>
<dbReference type="GO" id="GO:0043565">
    <property type="term" value="F:sequence-specific DNA binding"/>
    <property type="evidence" value="ECO:0007669"/>
    <property type="project" value="InterPro"/>
</dbReference>
<dbReference type="AlphaFoldDB" id="A0A7X2H589"/>
<dbReference type="Gene3D" id="3.40.50.300">
    <property type="entry name" value="P-loop containing nucleotide triphosphate hydrolases"/>
    <property type="match status" value="1"/>
</dbReference>
<keyword evidence="4" id="KW-0804">Transcription</keyword>
<dbReference type="InterPro" id="IPR002078">
    <property type="entry name" value="Sigma_54_int"/>
</dbReference>
<evidence type="ECO:0000256" key="3">
    <source>
        <dbReference type="ARBA" id="ARBA00023015"/>
    </source>
</evidence>
<dbReference type="InterPro" id="IPR003593">
    <property type="entry name" value="AAA+_ATPase"/>
</dbReference>
<feature type="domain" description="Sigma-54 factor interaction" evidence="5">
    <location>
        <begin position="158"/>
        <end position="386"/>
    </location>
</feature>
<dbReference type="GO" id="GO:0005524">
    <property type="term" value="F:ATP binding"/>
    <property type="evidence" value="ECO:0007669"/>
    <property type="project" value="UniProtKB-KW"/>
</dbReference>
<dbReference type="PROSITE" id="PS00675">
    <property type="entry name" value="SIGMA54_INTERACT_1"/>
    <property type="match status" value="1"/>
</dbReference>
<dbReference type="Gene3D" id="1.10.10.60">
    <property type="entry name" value="Homeodomain-like"/>
    <property type="match status" value="1"/>
</dbReference>
<reference evidence="7 8" key="1">
    <citation type="submission" date="2019-11" db="EMBL/GenBank/DDBJ databases">
        <title>Paenibacillus monticola sp. nov., a novel PGPR strain isolated from mountain sample in China.</title>
        <authorList>
            <person name="Zhao Q."/>
            <person name="Li H.-P."/>
            <person name="Zhang J.-L."/>
        </authorList>
    </citation>
    <scope>NUCLEOTIDE SEQUENCE [LARGE SCALE GENOMIC DNA]</scope>
    <source>
        <strain evidence="7 8">LC-T2</strain>
    </source>
</reference>
<evidence type="ECO:0000256" key="1">
    <source>
        <dbReference type="ARBA" id="ARBA00022741"/>
    </source>
</evidence>
<dbReference type="CDD" id="cd00009">
    <property type="entry name" value="AAA"/>
    <property type="match status" value="1"/>
</dbReference>
<dbReference type="PROSITE" id="PS50045">
    <property type="entry name" value="SIGMA54_INTERACT_4"/>
    <property type="match status" value="1"/>
</dbReference>
<dbReference type="PANTHER" id="PTHR32071:SF121">
    <property type="entry name" value="SIGMA L-DEPENDENT TRANSCRIPTIONAL REGULATOR YQIR-RELATED"/>
    <property type="match status" value="1"/>
</dbReference>
<keyword evidence="8" id="KW-1185">Reference proteome</keyword>
<dbReference type="Pfam" id="PF00158">
    <property type="entry name" value="Sigma54_activat"/>
    <property type="match status" value="1"/>
</dbReference>
<feature type="domain" description="PAS" evidence="6">
    <location>
        <begin position="19"/>
        <end position="62"/>
    </location>
</feature>
<dbReference type="EMBL" id="WJXB01000003">
    <property type="protein sequence ID" value="MRN53834.1"/>
    <property type="molecule type" value="Genomic_DNA"/>
</dbReference>
<keyword evidence="1" id="KW-0547">Nucleotide-binding</keyword>
<dbReference type="SUPFAM" id="SSF55785">
    <property type="entry name" value="PYP-like sensor domain (PAS domain)"/>
    <property type="match status" value="1"/>
</dbReference>
<evidence type="ECO:0000313" key="7">
    <source>
        <dbReference type="EMBL" id="MRN53834.1"/>
    </source>
</evidence>
<dbReference type="InterPro" id="IPR000014">
    <property type="entry name" value="PAS"/>
</dbReference>
<dbReference type="InterPro" id="IPR002197">
    <property type="entry name" value="HTH_Fis"/>
</dbReference>
<dbReference type="Pfam" id="PF00989">
    <property type="entry name" value="PAS"/>
    <property type="match status" value="1"/>
</dbReference>
<dbReference type="InterPro" id="IPR013767">
    <property type="entry name" value="PAS_fold"/>
</dbReference>
<dbReference type="Proteomes" id="UP000463051">
    <property type="component" value="Unassembled WGS sequence"/>
</dbReference>